<dbReference type="AlphaFoldDB" id="A0A835RGP3"/>
<keyword evidence="2" id="KW-1185">Reference proteome</keyword>
<evidence type="ECO:0008006" key="3">
    <source>
        <dbReference type="Google" id="ProtNLM"/>
    </source>
</evidence>
<organism evidence="1 2">
    <name type="scientific">Vanilla planifolia</name>
    <name type="common">Vanilla</name>
    <dbReference type="NCBI Taxonomy" id="51239"/>
    <lineage>
        <taxon>Eukaryota</taxon>
        <taxon>Viridiplantae</taxon>
        <taxon>Streptophyta</taxon>
        <taxon>Embryophyta</taxon>
        <taxon>Tracheophyta</taxon>
        <taxon>Spermatophyta</taxon>
        <taxon>Magnoliopsida</taxon>
        <taxon>Liliopsida</taxon>
        <taxon>Asparagales</taxon>
        <taxon>Orchidaceae</taxon>
        <taxon>Vanilloideae</taxon>
        <taxon>Vanilleae</taxon>
        <taxon>Vanilla</taxon>
    </lineage>
</organism>
<accession>A0A835RGP3</accession>
<dbReference type="Proteomes" id="UP000636800">
    <property type="component" value="Chromosome 2"/>
</dbReference>
<dbReference type="PANTHER" id="PTHR33710">
    <property type="entry name" value="BNAC02G09200D PROTEIN"/>
    <property type="match status" value="1"/>
</dbReference>
<evidence type="ECO:0000313" key="2">
    <source>
        <dbReference type="Proteomes" id="UP000636800"/>
    </source>
</evidence>
<dbReference type="SUPFAM" id="SSF56219">
    <property type="entry name" value="DNase I-like"/>
    <property type="match status" value="1"/>
</dbReference>
<dbReference type="InterPro" id="IPR036691">
    <property type="entry name" value="Endo/exonu/phosph_ase_sf"/>
</dbReference>
<gene>
    <name evidence="1" type="ORF">HPP92_005179</name>
</gene>
<dbReference type="EMBL" id="JADCNL010000002">
    <property type="protein sequence ID" value="KAG0491781.1"/>
    <property type="molecule type" value="Genomic_DNA"/>
</dbReference>
<proteinExistence type="predicted"/>
<evidence type="ECO:0000313" key="1">
    <source>
        <dbReference type="EMBL" id="KAG0491781.1"/>
    </source>
</evidence>
<reference evidence="1 2" key="1">
    <citation type="journal article" date="2020" name="Nat. Food">
        <title>A phased Vanilla planifolia genome enables genetic improvement of flavour and production.</title>
        <authorList>
            <person name="Hasing T."/>
            <person name="Tang H."/>
            <person name="Brym M."/>
            <person name="Khazi F."/>
            <person name="Huang T."/>
            <person name="Chambers A.H."/>
        </authorList>
    </citation>
    <scope>NUCLEOTIDE SEQUENCE [LARGE SCALE GENOMIC DNA]</scope>
    <source>
        <tissue evidence="1">Leaf</tissue>
    </source>
</reference>
<dbReference type="PANTHER" id="PTHR33710:SF71">
    <property type="entry name" value="ENDONUCLEASE_EXONUCLEASE_PHOSPHATASE DOMAIN-CONTAINING PROTEIN"/>
    <property type="match status" value="1"/>
</dbReference>
<comment type="caution">
    <text evidence="1">The sequence shown here is derived from an EMBL/GenBank/DDBJ whole genome shotgun (WGS) entry which is preliminary data.</text>
</comment>
<sequence>MGKCRGRIRLKKLDYFLCNDRWLDVFPNGKIETLPRTTSDHAPLLFHVLSPRPSGARPFRFLNIWLQHPCFAELVKTSWSAPIAASGMFKLAGKLARLKAELKTWNRIAFGNIFERKNQSEQEVQDAEAALDLCPNSVNAARLDSAYRSLQLRLKAEEEYWRQKAGLRWLNEGDANTNFFHATVKMKQHSLGIHKLIKPDGSWSEGVELDQFLVSHFCNLYKDRPISNSAVDSILSHSPHSISPAQNASLTRPTDALELFGYRPWRIRVLLDRMASRSNSSSNVGCSWLRIWSTPATTSYLVLLSLKPLARRGFA</sequence>
<name>A0A835RGP3_VANPL</name>
<dbReference type="OrthoDB" id="1921377at2759"/>
<protein>
    <recommendedName>
        <fullName evidence="3">Reverse transcriptase</fullName>
    </recommendedName>
</protein>